<dbReference type="InterPro" id="IPR029058">
    <property type="entry name" value="AB_hydrolase_fold"/>
</dbReference>
<dbReference type="OMA" id="PWHGKSS"/>
<dbReference type="PANTHER" id="PTHR43194">
    <property type="entry name" value="HYDROLASE ALPHA/BETA FOLD FAMILY"/>
    <property type="match status" value="1"/>
</dbReference>
<dbReference type="Proteomes" id="UP000034112">
    <property type="component" value="Unassembled WGS sequence"/>
</dbReference>
<feature type="domain" description="AB hydrolase-1" evidence="1">
    <location>
        <begin position="185"/>
        <end position="418"/>
    </location>
</feature>
<evidence type="ECO:0000313" key="2">
    <source>
        <dbReference type="EMBL" id="KKP04707.1"/>
    </source>
</evidence>
<evidence type="ECO:0000313" key="3">
    <source>
        <dbReference type="Proteomes" id="UP000034112"/>
    </source>
</evidence>
<dbReference type="Gene3D" id="3.40.50.1820">
    <property type="entry name" value="alpha/beta hydrolase"/>
    <property type="match status" value="1"/>
</dbReference>
<dbReference type="Pfam" id="PF12697">
    <property type="entry name" value="Abhydrolase_6"/>
    <property type="match status" value="1"/>
</dbReference>
<dbReference type="EMBL" id="JOKZ01000069">
    <property type="protein sequence ID" value="KKP04707.1"/>
    <property type="molecule type" value="Genomic_DNA"/>
</dbReference>
<proteinExistence type="predicted"/>
<dbReference type="SUPFAM" id="SSF53474">
    <property type="entry name" value="alpha/beta-Hydrolases"/>
    <property type="match status" value="1"/>
</dbReference>
<protein>
    <recommendedName>
        <fullName evidence="1">AB hydrolase-1 domain-containing protein</fullName>
    </recommendedName>
</protein>
<dbReference type="InterPro" id="IPR050228">
    <property type="entry name" value="Carboxylesterase_BioH"/>
</dbReference>
<dbReference type="AlphaFoldDB" id="A0A0F9ZXE7"/>
<sequence>MAFWNLEAELRPTLPRLESYFNSNEEFRASSIGHDVSFGITCSDTQSTLLVTIRHSQAILEWNNERHTEFTLAARSEDWKEFFSPTPKPPYQSYWGILRILGSEPGVGILGDAQAFGRSARLWRLFLDTARRHIANSKEPVTNGIGYHEDQEDDSIVGRYTWLYLPVFGRTKIFYETAGEGPRQILWLHTAGADSREYHDLMNNKSLQERYTMYSFDLPGHGRSYPGQQQLPQAYANDEDTYVEIIHQVIKKLGLHQPIVSGASMAGHVCLAIAIRAKELGIGGVIPVEAAAHLPLVQPPYELGGHLNESVINPERVCGMIAPTTREFQKRLIWWIYSSQSAGIFQGDLKFYFRGWDGRGRIEKIDTKLCPVYMLTGEYDYSCSPEASGEAAAQIPGARFEKMERMGHFPMTENPQEFMIYLNRALKYIEESRSQ</sequence>
<name>A0A0F9ZXE7_TRIHA</name>
<dbReference type="OrthoDB" id="408373at2759"/>
<accession>A0A0F9ZXE7</accession>
<organism evidence="2 3">
    <name type="scientific">Trichoderma harzianum</name>
    <name type="common">Hypocrea lixii</name>
    <dbReference type="NCBI Taxonomy" id="5544"/>
    <lineage>
        <taxon>Eukaryota</taxon>
        <taxon>Fungi</taxon>
        <taxon>Dikarya</taxon>
        <taxon>Ascomycota</taxon>
        <taxon>Pezizomycotina</taxon>
        <taxon>Sordariomycetes</taxon>
        <taxon>Hypocreomycetidae</taxon>
        <taxon>Hypocreales</taxon>
        <taxon>Hypocreaceae</taxon>
        <taxon>Trichoderma</taxon>
    </lineage>
</organism>
<dbReference type="PANTHER" id="PTHR43194:SF2">
    <property type="entry name" value="PEROXISOMAL MEMBRANE PROTEIN LPX1"/>
    <property type="match status" value="1"/>
</dbReference>
<gene>
    <name evidence="2" type="ORF">THAR02_03187</name>
</gene>
<evidence type="ECO:0000259" key="1">
    <source>
        <dbReference type="Pfam" id="PF12697"/>
    </source>
</evidence>
<reference evidence="3" key="1">
    <citation type="journal article" date="2015" name="Genome Announc.">
        <title>Draft whole-genome sequence of the biocontrol agent Trichoderma harzianum T6776.</title>
        <authorList>
            <person name="Baroncelli R."/>
            <person name="Piaggeschi G."/>
            <person name="Fiorini L."/>
            <person name="Bertolini E."/>
            <person name="Zapparata A."/>
            <person name="Pe M.E."/>
            <person name="Sarrocco S."/>
            <person name="Vannacci G."/>
        </authorList>
    </citation>
    <scope>NUCLEOTIDE SEQUENCE [LARGE SCALE GENOMIC DNA]</scope>
    <source>
        <strain evidence="3">T6776</strain>
    </source>
</reference>
<dbReference type="InterPro" id="IPR000073">
    <property type="entry name" value="AB_hydrolase_1"/>
</dbReference>
<comment type="caution">
    <text evidence="2">The sequence shown here is derived from an EMBL/GenBank/DDBJ whole genome shotgun (WGS) entry which is preliminary data.</text>
</comment>